<sequence length="914" mass="104275">MSALDEKIVANGGQTGAGQSATPPDGQILTGKQEHYLKRELISRQVRGEISELNSPTALQRFGAPFRSDFGEVAPVDSELPILRYIFVHHVRNFPFLDQAQEKQFWQDKLQVFLESFANKHVSSSEDRLEETKRRKLARKSEKLVELMMVSGVPTASGYEERIQFSEMEIVERGANEKGLLVNMPEGHAINGWDVNVAAVRVTSVKRTVRYHPHAEFIIRVRREGKEEIHIGRRYGEFVKLHRRLRTEFPGKHLPPLPRKNKSSTTSSWFGSTDDDNESISSVSTQDASASDEATPSTGRTLAPPSESIVRRSLSKSSLRSSKSPRASTEVVSRQTVLYREEQRVSLRAFLRTILQNKRIAESKSMEEFLTSKPISLNEEELIDVKRRKEMDAVRIEEQKRFYEIARQRAAELDVYMEQFRRDIVESNGLTKLFAEIREKPSIAELSPQYQKFAEWLRIEVAATVYHLFLAEDNSPEMFAQAKRIHGLVPYTLMKNVIRIANPAAVMSSVLDLFLAQPFGSRSLLQRIFSMTLNEGIKDFQKHINSLVAKVEDTVLTQKLKSFVDAEEAIKDIIREEAEAEDVDIIVAILRSELIQPELTPEQIGKVFNSWVAWNHAVDNVDIEMQQGAQWFANMKQLLKLYTRQRDKAMMLSIVEEPVTLQLFRDLFTIFYEPLVRVYKSANVYSSITDFALFADDAIAVIESAQRQDASADPNQTVQAFIDLCARHEDSFYKFIHEVHLHDNGLFQSLMSWIEEILEFLRKGPQGGKMDMNALFQGAVGVGQIDKEVALEEINALIKWQEDRKRWHLNKTRQKMAAEGAGETIPGTSTFNSSDFGLDEADLEDLAISDEASDSEDEDEEDDEDDPIAVERRRRIKKQDQLRRTAGEPVKPEVTEVLKLMDPFVVMLRHVLAD</sequence>
<dbReference type="OrthoDB" id="2117459at2759"/>
<feature type="region of interest" description="Disordered" evidence="1">
    <location>
        <begin position="851"/>
        <end position="893"/>
    </location>
</feature>
<evidence type="ECO:0000259" key="2">
    <source>
        <dbReference type="PROSITE" id="PS50195"/>
    </source>
</evidence>
<reference evidence="3" key="1">
    <citation type="submission" date="2022-11" db="EMBL/GenBank/DDBJ databases">
        <authorList>
            <person name="Petersen C."/>
        </authorList>
    </citation>
    <scope>NUCLEOTIDE SEQUENCE</scope>
    <source>
        <strain evidence="3">IBT 29864</strain>
    </source>
</reference>
<dbReference type="InterPro" id="IPR024555">
    <property type="entry name" value="PX-associated"/>
</dbReference>
<comment type="caution">
    <text evidence="3">The sequence shown here is derived from an EMBL/GenBank/DDBJ whole genome shotgun (WGS) entry which is preliminary data.</text>
</comment>
<name>A0A9W9SES4_9EURO</name>
<dbReference type="InterPro" id="IPR001683">
    <property type="entry name" value="PX_dom"/>
</dbReference>
<dbReference type="Pfam" id="PF12825">
    <property type="entry name" value="DUF3818"/>
    <property type="match status" value="1"/>
</dbReference>
<feature type="compositionally biased region" description="Polar residues" evidence="1">
    <location>
        <begin position="279"/>
        <end position="300"/>
    </location>
</feature>
<dbReference type="InterPro" id="IPR047168">
    <property type="entry name" value="LEC1-like"/>
</dbReference>
<organism evidence="3 4">
    <name type="scientific">Penicillium cataractarum</name>
    <dbReference type="NCBI Taxonomy" id="2100454"/>
    <lineage>
        <taxon>Eukaryota</taxon>
        <taxon>Fungi</taxon>
        <taxon>Dikarya</taxon>
        <taxon>Ascomycota</taxon>
        <taxon>Pezizomycotina</taxon>
        <taxon>Eurotiomycetes</taxon>
        <taxon>Eurotiomycetidae</taxon>
        <taxon>Eurotiales</taxon>
        <taxon>Aspergillaceae</taxon>
        <taxon>Penicillium</taxon>
    </lineage>
</organism>
<dbReference type="GeneID" id="81436783"/>
<gene>
    <name evidence="3" type="ORF">N7496_004675</name>
</gene>
<accession>A0A9W9SES4</accession>
<dbReference type="AlphaFoldDB" id="A0A9W9SES4"/>
<dbReference type="Pfam" id="PF00787">
    <property type="entry name" value="PX"/>
    <property type="match status" value="1"/>
</dbReference>
<dbReference type="GO" id="GO:0035091">
    <property type="term" value="F:phosphatidylinositol binding"/>
    <property type="evidence" value="ECO:0007669"/>
    <property type="project" value="InterPro"/>
</dbReference>
<evidence type="ECO:0000313" key="3">
    <source>
        <dbReference type="EMBL" id="KAJ5377266.1"/>
    </source>
</evidence>
<feature type="domain" description="PX" evidence="2">
    <location>
        <begin position="195"/>
        <end position="377"/>
    </location>
</feature>
<reference evidence="3" key="2">
    <citation type="journal article" date="2023" name="IMA Fungus">
        <title>Comparative genomic study of the Penicillium genus elucidates a diverse pangenome and 15 lateral gene transfer events.</title>
        <authorList>
            <person name="Petersen C."/>
            <person name="Sorensen T."/>
            <person name="Nielsen M.R."/>
            <person name="Sondergaard T.E."/>
            <person name="Sorensen J.L."/>
            <person name="Fitzpatrick D.A."/>
            <person name="Frisvad J.C."/>
            <person name="Nielsen K.L."/>
        </authorList>
    </citation>
    <scope>NUCLEOTIDE SEQUENCE</scope>
    <source>
        <strain evidence="3">IBT 29864</strain>
    </source>
</reference>
<dbReference type="SUPFAM" id="SSF64268">
    <property type="entry name" value="PX domain"/>
    <property type="match status" value="1"/>
</dbReference>
<dbReference type="SMART" id="SM00312">
    <property type="entry name" value="PX"/>
    <property type="match status" value="1"/>
</dbReference>
<feature type="compositionally biased region" description="Acidic residues" evidence="1">
    <location>
        <begin position="851"/>
        <end position="868"/>
    </location>
</feature>
<evidence type="ECO:0000313" key="4">
    <source>
        <dbReference type="Proteomes" id="UP001147782"/>
    </source>
</evidence>
<dbReference type="Gene3D" id="3.30.1520.10">
    <property type="entry name" value="Phox-like domain"/>
    <property type="match status" value="1"/>
</dbReference>
<dbReference type="Pfam" id="PF12828">
    <property type="entry name" value="PXB"/>
    <property type="match status" value="1"/>
</dbReference>
<dbReference type="EMBL" id="JAPZBS010000004">
    <property type="protein sequence ID" value="KAJ5377266.1"/>
    <property type="molecule type" value="Genomic_DNA"/>
</dbReference>
<proteinExistence type="predicted"/>
<dbReference type="PANTHER" id="PTHR47185">
    <property type="entry name" value="PX DOMAIN-CONTAINING PROTEIN YPR097W"/>
    <property type="match status" value="1"/>
</dbReference>
<dbReference type="InterPro" id="IPR024554">
    <property type="entry name" value="LEC1-like_C"/>
</dbReference>
<feature type="compositionally biased region" description="Polar residues" evidence="1">
    <location>
        <begin position="826"/>
        <end position="835"/>
    </location>
</feature>
<feature type="region of interest" description="Disordered" evidence="1">
    <location>
        <begin position="813"/>
        <end position="836"/>
    </location>
</feature>
<dbReference type="RefSeq" id="XP_056556129.1">
    <property type="nucleotide sequence ID" value="XM_056697604.1"/>
</dbReference>
<feature type="compositionally biased region" description="Basic and acidic residues" evidence="1">
    <location>
        <begin position="878"/>
        <end position="893"/>
    </location>
</feature>
<dbReference type="CDD" id="cd06869">
    <property type="entry name" value="PX_UP2_fungi"/>
    <property type="match status" value="1"/>
</dbReference>
<feature type="region of interest" description="Disordered" evidence="1">
    <location>
        <begin position="249"/>
        <end position="327"/>
    </location>
</feature>
<dbReference type="PROSITE" id="PS50195">
    <property type="entry name" value="PX"/>
    <property type="match status" value="1"/>
</dbReference>
<dbReference type="PANTHER" id="PTHR47185:SF1">
    <property type="entry name" value="PX DOMAIN-CONTAINING PROTEIN YPR097W"/>
    <property type="match status" value="1"/>
</dbReference>
<evidence type="ECO:0000256" key="1">
    <source>
        <dbReference type="SAM" id="MobiDB-lite"/>
    </source>
</evidence>
<dbReference type="Proteomes" id="UP001147782">
    <property type="component" value="Unassembled WGS sequence"/>
</dbReference>
<protein>
    <recommendedName>
        <fullName evidence="2">PX domain-containing protein</fullName>
    </recommendedName>
</protein>
<feature type="compositionally biased region" description="Low complexity" evidence="1">
    <location>
        <begin position="306"/>
        <end position="327"/>
    </location>
</feature>
<keyword evidence="4" id="KW-1185">Reference proteome</keyword>
<dbReference type="InterPro" id="IPR036871">
    <property type="entry name" value="PX_dom_sf"/>
</dbReference>